<feature type="signal peptide" evidence="4">
    <location>
        <begin position="1"/>
        <end position="24"/>
    </location>
</feature>
<accession>A0A7N4NNP8</accession>
<feature type="region of interest" description="Disordered" evidence="3">
    <location>
        <begin position="61"/>
        <end position="127"/>
    </location>
</feature>
<dbReference type="Pfam" id="PF10170">
    <property type="entry name" value="C6_DPF"/>
    <property type="match status" value="1"/>
</dbReference>
<dbReference type="PANTHER" id="PTHR31849:SF1">
    <property type="entry name" value="CYSTEINE-RICH DPF MOTIF DOMAIN-CONTAINING PROTEIN 1"/>
    <property type="match status" value="1"/>
</dbReference>
<sequence>MMVRGGALTRFLLLLLLLPPLLPPQPPWSCPSAAPTSRAPARPASWKSRHSCRRALLLRARRHHQGPNLAPAPYPESYSRFPPSEIPKSADGPDPAAFSGPGSQCELAPKPRRGSEPAPGSGCHGAPCPHLKSQLKPRLGPSAISGRPAEAALLHTLSASSPPLSRRATGALHLSWGLQPTGSRLTFRLYQSPGCVLCQIWKVTCNPYLKAGGISCIPGNTPGQRTPSWTLAHLLWPGQSSDRESSRVIGPDLEGHLYLVNSILGIRARGRTLSLNLQQARTGSYGPGIYYSRAAPGRGSAHLLFYQQQGLSWLFALDFLGNRCDQLSVHLYLSPKGVAFFGTRPHKDLEVHFFSSGPLGPHGPIYLVWFIPLQHPLLHLQWTFHLQLPGASLRPNRTFTYQDRIPSASRFIPRSVLPFHPDIYAGFMEKAECPTDSLEPVILKASLDTYGSKVLESPVACIQNPCFIHEAVILSAYEEMKQLVYEEPAAEVEAMTYLLHKMASSSEQGSEGMFECHFCGLAVPYSYVGQKPPNSRTVVLLEESYVRKDPFTSDRDKFLVLGSRCSLCRQLACVGPECSLFYTKRFCLPCVRENLSAFPQEIRQDVEKRHALSKAASKKLD</sequence>
<evidence type="ECO:0000256" key="4">
    <source>
        <dbReference type="SAM" id="SignalP"/>
    </source>
</evidence>
<comment type="similarity">
    <text evidence="1">Belongs to the CDPF1 family.</text>
</comment>
<evidence type="ECO:0000256" key="1">
    <source>
        <dbReference type="ARBA" id="ARBA00007917"/>
    </source>
</evidence>
<dbReference type="InterPro" id="IPR018785">
    <property type="entry name" value="CDPF1_dom"/>
</dbReference>
<evidence type="ECO:0000256" key="3">
    <source>
        <dbReference type="SAM" id="MobiDB-lite"/>
    </source>
</evidence>
<keyword evidence="7" id="KW-1185">Reference proteome</keyword>
<keyword evidence="4" id="KW-0732">Signal</keyword>
<name>A0A7N4NNP8_SARHA</name>
<evidence type="ECO:0000313" key="6">
    <source>
        <dbReference type="Ensembl" id="ENSSHAP00000025898.1"/>
    </source>
</evidence>
<dbReference type="Proteomes" id="UP000007648">
    <property type="component" value="Unassembled WGS sequence"/>
</dbReference>
<protein>
    <recommendedName>
        <fullName evidence="2">Cysteine-rich DPF motif domain-containing protein 1</fullName>
    </recommendedName>
</protein>
<gene>
    <name evidence="6" type="primary">CDPF1</name>
</gene>
<dbReference type="PANTHER" id="PTHR31849">
    <property type="entry name" value="CYSTEINE-RICH PDF MOTIF DOMAIN-CONTAINING PROTEIN 1"/>
    <property type="match status" value="1"/>
</dbReference>
<dbReference type="GeneTree" id="ENSGT00390000007925"/>
<evidence type="ECO:0000313" key="7">
    <source>
        <dbReference type="Proteomes" id="UP000007648"/>
    </source>
</evidence>
<reference evidence="6" key="3">
    <citation type="submission" date="2025-09" db="UniProtKB">
        <authorList>
            <consortium name="Ensembl"/>
        </authorList>
    </citation>
    <scope>IDENTIFICATION</scope>
</reference>
<reference evidence="6" key="2">
    <citation type="submission" date="2025-08" db="UniProtKB">
        <authorList>
            <consortium name="Ensembl"/>
        </authorList>
    </citation>
    <scope>IDENTIFICATION</scope>
</reference>
<dbReference type="Ensembl" id="ENSSHAT00000032887.1">
    <property type="protein sequence ID" value="ENSSHAP00000025898.1"/>
    <property type="gene ID" value="ENSSHAG00000023161.1"/>
</dbReference>
<evidence type="ECO:0000259" key="5">
    <source>
        <dbReference type="Pfam" id="PF10170"/>
    </source>
</evidence>
<dbReference type="AlphaFoldDB" id="A0A7N4NNP8"/>
<feature type="domain" description="Cysteine-rich DPF motif" evidence="5">
    <location>
        <begin position="514"/>
        <end position="606"/>
    </location>
</feature>
<dbReference type="InterPro" id="IPR042426">
    <property type="entry name" value="CDPF1"/>
</dbReference>
<feature type="chain" id="PRO_5029483126" description="Cysteine-rich DPF motif domain-containing protein 1" evidence="4">
    <location>
        <begin position="25"/>
        <end position="621"/>
    </location>
</feature>
<reference evidence="6 7" key="1">
    <citation type="journal article" date="2011" name="Proc. Natl. Acad. Sci. U.S.A.">
        <title>Genetic diversity and population structure of the endangered marsupial Sarcophilus harrisii (Tasmanian devil).</title>
        <authorList>
            <person name="Miller W."/>
            <person name="Hayes V.M."/>
            <person name="Ratan A."/>
            <person name="Petersen D.C."/>
            <person name="Wittekindt N.E."/>
            <person name="Miller J."/>
            <person name="Walenz B."/>
            <person name="Knight J."/>
            <person name="Qi J."/>
            <person name="Zhao F."/>
            <person name="Wang Q."/>
            <person name="Bedoya-Reina O.C."/>
            <person name="Katiyar N."/>
            <person name="Tomsho L.P."/>
            <person name="Kasson L.M."/>
            <person name="Hardie R.A."/>
            <person name="Woodbridge P."/>
            <person name="Tindall E.A."/>
            <person name="Bertelsen M.F."/>
            <person name="Dixon D."/>
            <person name="Pyecroft S."/>
            <person name="Helgen K.M."/>
            <person name="Lesk A.M."/>
            <person name="Pringle T.H."/>
            <person name="Patterson N."/>
            <person name="Zhang Y."/>
            <person name="Kreiss A."/>
            <person name="Woods G.M."/>
            <person name="Jones M.E."/>
            <person name="Schuster S.C."/>
        </authorList>
    </citation>
    <scope>NUCLEOTIDE SEQUENCE [LARGE SCALE GENOMIC DNA]</scope>
</reference>
<dbReference type="InParanoid" id="A0A7N4NNP8"/>
<organism evidence="6 7">
    <name type="scientific">Sarcophilus harrisii</name>
    <name type="common">Tasmanian devil</name>
    <name type="synonym">Sarcophilus laniarius</name>
    <dbReference type="NCBI Taxonomy" id="9305"/>
    <lineage>
        <taxon>Eukaryota</taxon>
        <taxon>Metazoa</taxon>
        <taxon>Chordata</taxon>
        <taxon>Craniata</taxon>
        <taxon>Vertebrata</taxon>
        <taxon>Euteleostomi</taxon>
        <taxon>Mammalia</taxon>
        <taxon>Metatheria</taxon>
        <taxon>Dasyuromorphia</taxon>
        <taxon>Dasyuridae</taxon>
        <taxon>Sarcophilus</taxon>
    </lineage>
</organism>
<proteinExistence type="inferred from homology"/>
<dbReference type="PRINTS" id="PR01995">
    <property type="entry name" value="UPF0595"/>
</dbReference>
<evidence type="ECO:0000256" key="2">
    <source>
        <dbReference type="ARBA" id="ARBA00014801"/>
    </source>
</evidence>